<dbReference type="PROSITE" id="PS51058">
    <property type="entry name" value="ZF_CXXC"/>
    <property type="match status" value="2"/>
</dbReference>
<evidence type="ECO:0000256" key="9">
    <source>
        <dbReference type="PROSITE-ProRule" id="PRU00509"/>
    </source>
</evidence>
<dbReference type="AlphaFoldDB" id="A0A3Q1JFH1"/>
<name>A0A3Q1JFH1_ANATE</name>
<evidence type="ECO:0000256" key="8">
    <source>
        <dbReference type="ARBA" id="ARBA00023242"/>
    </source>
</evidence>
<feature type="domain" description="CXXC-type" evidence="12">
    <location>
        <begin position="334"/>
        <end position="381"/>
    </location>
</feature>
<dbReference type="Ensembl" id="ENSATET00000014004.2">
    <property type="protein sequence ID" value="ENSATEP00000013786.2"/>
    <property type="gene ID" value="ENSATEG00000009608.3"/>
</dbReference>
<evidence type="ECO:0000256" key="3">
    <source>
        <dbReference type="ARBA" id="ARBA00022771"/>
    </source>
</evidence>
<keyword evidence="5" id="KW-0805">Transcription regulation</keyword>
<evidence type="ECO:0000256" key="10">
    <source>
        <dbReference type="SAM" id="MobiDB-lite"/>
    </source>
</evidence>
<dbReference type="Pfam" id="PF02008">
    <property type="entry name" value="zf-CXXC"/>
    <property type="match status" value="2"/>
</dbReference>
<evidence type="ECO:0008006" key="15">
    <source>
        <dbReference type="Google" id="ProtNLM"/>
    </source>
</evidence>
<dbReference type="GeneTree" id="ENSGT00950000183005"/>
<dbReference type="InterPro" id="IPR016177">
    <property type="entry name" value="DNA-bd_dom_sf"/>
</dbReference>
<dbReference type="GO" id="GO:0006346">
    <property type="term" value="P:DNA methylation-dependent constitutive heterochromatin formation"/>
    <property type="evidence" value="ECO:0007669"/>
    <property type="project" value="TreeGrafter"/>
</dbReference>
<keyword evidence="7" id="KW-0804">Transcription</keyword>
<dbReference type="PANTHER" id="PTHR12396">
    <property type="entry name" value="METHYL-CPG BINDING PROTEIN, MBD"/>
    <property type="match status" value="1"/>
</dbReference>
<feature type="region of interest" description="Disordered" evidence="10">
    <location>
        <begin position="1"/>
        <end position="115"/>
    </location>
</feature>
<evidence type="ECO:0000256" key="5">
    <source>
        <dbReference type="ARBA" id="ARBA00023015"/>
    </source>
</evidence>
<dbReference type="GO" id="GO:0005654">
    <property type="term" value="C:nucleoplasm"/>
    <property type="evidence" value="ECO:0007669"/>
    <property type="project" value="UniProtKB-ARBA"/>
</dbReference>
<dbReference type="GO" id="GO:0008270">
    <property type="term" value="F:zinc ion binding"/>
    <property type="evidence" value="ECO:0007669"/>
    <property type="project" value="UniProtKB-KW"/>
</dbReference>
<reference evidence="13" key="2">
    <citation type="submission" date="2025-08" db="UniProtKB">
        <authorList>
            <consortium name="Ensembl"/>
        </authorList>
    </citation>
    <scope>IDENTIFICATION</scope>
</reference>
<keyword evidence="6" id="KW-0238">DNA-binding</keyword>
<evidence type="ECO:0000256" key="2">
    <source>
        <dbReference type="ARBA" id="ARBA00022723"/>
    </source>
</evidence>
<evidence type="ECO:0000256" key="4">
    <source>
        <dbReference type="ARBA" id="ARBA00022833"/>
    </source>
</evidence>
<evidence type="ECO:0000313" key="14">
    <source>
        <dbReference type="Proteomes" id="UP000265040"/>
    </source>
</evidence>
<organism evidence="13 14">
    <name type="scientific">Anabas testudineus</name>
    <name type="common">Climbing perch</name>
    <name type="synonym">Anthias testudineus</name>
    <dbReference type="NCBI Taxonomy" id="64144"/>
    <lineage>
        <taxon>Eukaryota</taxon>
        <taxon>Metazoa</taxon>
        <taxon>Chordata</taxon>
        <taxon>Craniata</taxon>
        <taxon>Vertebrata</taxon>
        <taxon>Euteleostomi</taxon>
        <taxon>Actinopterygii</taxon>
        <taxon>Neopterygii</taxon>
        <taxon>Teleostei</taxon>
        <taxon>Neoteleostei</taxon>
        <taxon>Acanthomorphata</taxon>
        <taxon>Anabantaria</taxon>
        <taxon>Anabantiformes</taxon>
        <taxon>Anabantoidei</taxon>
        <taxon>Anabantidae</taxon>
        <taxon>Anabas</taxon>
    </lineage>
</organism>
<proteinExistence type="predicted"/>
<dbReference type="Pfam" id="PF01429">
    <property type="entry name" value="MBD"/>
    <property type="match status" value="1"/>
</dbReference>
<keyword evidence="2" id="KW-0479">Metal-binding</keyword>
<evidence type="ECO:0000259" key="11">
    <source>
        <dbReference type="PROSITE" id="PS50982"/>
    </source>
</evidence>
<keyword evidence="14" id="KW-1185">Reference proteome</keyword>
<reference evidence="13" key="1">
    <citation type="submission" date="2021-04" db="EMBL/GenBank/DDBJ databases">
        <authorList>
            <consortium name="Wellcome Sanger Institute Data Sharing"/>
        </authorList>
    </citation>
    <scope>NUCLEOTIDE SEQUENCE [LARGE SCALE GENOMIC DNA]</scope>
</reference>
<evidence type="ECO:0000256" key="6">
    <source>
        <dbReference type="ARBA" id="ARBA00023125"/>
    </source>
</evidence>
<evidence type="ECO:0000256" key="1">
    <source>
        <dbReference type="ARBA" id="ARBA00004123"/>
    </source>
</evidence>
<sequence>MNEEPLEGLDSGREPVEEDEGQSTEKENSEAQNTSEVAPSEKLEDNPSSGLEEETPGEAKATGGEPPVDWFEPLEDDDDANSVGRNDPEEESLAGESERSESVAGSEKAFKKIHQSHPDEGWVEWPLLGEGWKRKEVVRRSGSSIGQKDVYYLSPQGDRVRSRVELISMLEGVLDLSNFDYKTGKFYDGEATPTRVWSRVKVITSSYLLEPLNQVCMCCREFSSLSYLVEKGPGTINISSSSTMGTTNELTQHEDPWIPCGQCVGCHNTVNCGQCANCKHGLQSPESRKRLCRKRKCICPIRKHPSLKSSDTENFSVNVDLDDDEDLSTDDDDDKRKRRACGECKACLCRKDCGTCDFCIDKPKFGGSNKKRQKCRLRQCQRQAMRHLLPFQVGQGEYGTDGPGLPGRPRPHYTYSRKSNLKKNKGPQGGMDFTDNEDDDSNLQAVSITQIFSLADNSAGSGVDGESQLMKLLHSLRTSVLPILWYAIMVEGPQLQLIQCSKQSSMTDTTVLIDPGFCYQVTVQKQPLLPTHPLYDSYPARLTSVTEVVNLLLGLEKYVVCQGLVPRRPFSAKEPVILERASTCDFLVNKNVNICSNCRALQGL</sequence>
<keyword evidence="8" id="KW-0539">Nucleus</keyword>
<dbReference type="PANTHER" id="PTHR12396:SF57">
    <property type="entry name" value="METHYL-CPG-BINDING DOMAIN PROTEIN 1"/>
    <property type="match status" value="1"/>
</dbReference>
<comment type="subcellular location">
    <subcellularLocation>
        <location evidence="1">Nucleus</location>
    </subcellularLocation>
</comment>
<keyword evidence="3 9" id="KW-0863">Zinc-finger</keyword>
<evidence type="ECO:0000256" key="7">
    <source>
        <dbReference type="ARBA" id="ARBA00023163"/>
    </source>
</evidence>
<evidence type="ECO:0000313" key="13">
    <source>
        <dbReference type="Ensembl" id="ENSATEP00000013786.2"/>
    </source>
</evidence>
<reference evidence="13" key="3">
    <citation type="submission" date="2025-09" db="UniProtKB">
        <authorList>
            <consortium name="Ensembl"/>
        </authorList>
    </citation>
    <scope>IDENTIFICATION</scope>
</reference>
<feature type="domain" description="MBD" evidence="11">
    <location>
        <begin position="118"/>
        <end position="186"/>
    </location>
</feature>
<evidence type="ECO:0000259" key="12">
    <source>
        <dbReference type="PROSITE" id="PS51058"/>
    </source>
</evidence>
<dbReference type="GO" id="GO:0008327">
    <property type="term" value="F:methyl-CpG binding"/>
    <property type="evidence" value="ECO:0007669"/>
    <property type="project" value="TreeGrafter"/>
</dbReference>
<dbReference type="InterPro" id="IPR001739">
    <property type="entry name" value="Methyl_CpG_DNA-bd"/>
</dbReference>
<dbReference type="SUPFAM" id="SSF54171">
    <property type="entry name" value="DNA-binding domain"/>
    <property type="match status" value="1"/>
</dbReference>
<dbReference type="InterPro" id="IPR002857">
    <property type="entry name" value="Znf_CXXC"/>
</dbReference>
<keyword evidence="4" id="KW-0862">Zinc</keyword>
<dbReference type="CDD" id="cd01396">
    <property type="entry name" value="MeCP2_MBD"/>
    <property type="match status" value="1"/>
</dbReference>
<dbReference type="GO" id="GO:0000122">
    <property type="term" value="P:negative regulation of transcription by RNA polymerase II"/>
    <property type="evidence" value="ECO:0007669"/>
    <property type="project" value="TreeGrafter"/>
</dbReference>
<dbReference type="Proteomes" id="UP000265040">
    <property type="component" value="Chromosome 5"/>
</dbReference>
<accession>A0A3Q1JFH1</accession>
<feature type="domain" description="CXXC-type" evidence="12">
    <location>
        <begin position="251"/>
        <end position="298"/>
    </location>
</feature>
<dbReference type="Gene3D" id="3.30.890.10">
    <property type="entry name" value="Methyl-cpg-binding Protein 2, Chain A"/>
    <property type="match status" value="1"/>
</dbReference>
<protein>
    <recommendedName>
        <fullName evidence="15">Methyl-CpG binding domain protein 1b</fullName>
    </recommendedName>
</protein>
<dbReference type="SMART" id="SM00391">
    <property type="entry name" value="MBD"/>
    <property type="match status" value="1"/>
</dbReference>
<dbReference type="PROSITE" id="PS50982">
    <property type="entry name" value="MBD"/>
    <property type="match status" value="1"/>
</dbReference>